<feature type="region of interest" description="Disordered" evidence="1">
    <location>
        <begin position="77"/>
        <end position="178"/>
    </location>
</feature>
<evidence type="ECO:0000313" key="2">
    <source>
        <dbReference type="EMBL" id="QDS99243.1"/>
    </source>
</evidence>
<organism evidence="2 3">
    <name type="scientific">Adhaeretor mobilis</name>
    <dbReference type="NCBI Taxonomy" id="1930276"/>
    <lineage>
        <taxon>Bacteria</taxon>
        <taxon>Pseudomonadati</taxon>
        <taxon>Planctomycetota</taxon>
        <taxon>Planctomycetia</taxon>
        <taxon>Pirellulales</taxon>
        <taxon>Lacipirellulaceae</taxon>
        <taxon>Adhaeretor</taxon>
    </lineage>
</organism>
<dbReference type="EMBL" id="CP036263">
    <property type="protein sequence ID" value="QDS99243.1"/>
    <property type="molecule type" value="Genomic_DNA"/>
</dbReference>
<dbReference type="Proteomes" id="UP000319852">
    <property type="component" value="Chromosome"/>
</dbReference>
<accession>A0A517MWI5</accession>
<protein>
    <submittedName>
        <fullName evidence="2">Uncharacterized protein</fullName>
    </submittedName>
</protein>
<keyword evidence="3" id="KW-1185">Reference proteome</keyword>
<reference evidence="2 3" key="1">
    <citation type="submission" date="2019-02" db="EMBL/GenBank/DDBJ databases">
        <title>Deep-cultivation of Planctomycetes and their phenomic and genomic characterization uncovers novel biology.</title>
        <authorList>
            <person name="Wiegand S."/>
            <person name="Jogler M."/>
            <person name="Boedeker C."/>
            <person name="Pinto D."/>
            <person name="Vollmers J."/>
            <person name="Rivas-Marin E."/>
            <person name="Kohn T."/>
            <person name="Peeters S.H."/>
            <person name="Heuer A."/>
            <person name="Rast P."/>
            <person name="Oberbeckmann S."/>
            <person name="Bunk B."/>
            <person name="Jeske O."/>
            <person name="Meyerdierks A."/>
            <person name="Storesund J.E."/>
            <person name="Kallscheuer N."/>
            <person name="Luecker S."/>
            <person name="Lage O.M."/>
            <person name="Pohl T."/>
            <person name="Merkel B.J."/>
            <person name="Hornburger P."/>
            <person name="Mueller R.-W."/>
            <person name="Bruemmer F."/>
            <person name="Labrenz M."/>
            <person name="Spormann A.M."/>
            <person name="Op den Camp H."/>
            <person name="Overmann J."/>
            <person name="Amann R."/>
            <person name="Jetten M.S.M."/>
            <person name="Mascher T."/>
            <person name="Medema M.H."/>
            <person name="Devos D.P."/>
            <person name="Kaster A.-K."/>
            <person name="Ovreas L."/>
            <person name="Rohde M."/>
            <person name="Galperin M.Y."/>
            <person name="Jogler C."/>
        </authorList>
    </citation>
    <scope>NUCLEOTIDE SEQUENCE [LARGE SCALE GENOMIC DNA]</scope>
    <source>
        <strain evidence="2 3">HG15A2</strain>
    </source>
</reference>
<dbReference type="InterPro" id="IPR027417">
    <property type="entry name" value="P-loop_NTPase"/>
</dbReference>
<sequence length="178" mass="19798">MVAKDYGHLDHGFVITSQAAQGKDAKKAIAAMGSQSLPAINAKQLYVTASRGKEDVTLYVDDKQAVRRAIQGAGQQLSATEMVKDQPHVRKPAQRVANPIQEKQPRPNVKQQPSTTPSRVQSTVTPQTRHARLRQSVMERAHAWWAKRRATRGPKPLKQFRATAHVPRPQHKPQPGRS</sequence>
<dbReference type="OrthoDB" id="1826980at2"/>
<name>A0A517MWI5_9BACT</name>
<dbReference type="RefSeq" id="WP_145060493.1">
    <property type="nucleotide sequence ID" value="NZ_CP036263.1"/>
</dbReference>
<proteinExistence type="predicted"/>
<evidence type="ECO:0000256" key="1">
    <source>
        <dbReference type="SAM" id="MobiDB-lite"/>
    </source>
</evidence>
<gene>
    <name evidence="2" type="ORF">HG15A2_25650</name>
</gene>
<evidence type="ECO:0000313" key="3">
    <source>
        <dbReference type="Proteomes" id="UP000319852"/>
    </source>
</evidence>
<dbReference type="AlphaFoldDB" id="A0A517MWI5"/>
<dbReference type="SUPFAM" id="SSF52540">
    <property type="entry name" value="P-loop containing nucleoside triphosphate hydrolases"/>
    <property type="match status" value="1"/>
</dbReference>
<dbReference type="KEGG" id="amob:HG15A2_25650"/>
<dbReference type="Gene3D" id="3.40.50.300">
    <property type="entry name" value="P-loop containing nucleotide triphosphate hydrolases"/>
    <property type="match status" value="1"/>
</dbReference>
<feature type="compositionally biased region" description="Polar residues" evidence="1">
    <location>
        <begin position="109"/>
        <end position="128"/>
    </location>
</feature>